<dbReference type="GO" id="GO:0005525">
    <property type="term" value="F:GTP binding"/>
    <property type="evidence" value="ECO:0007669"/>
    <property type="project" value="UniProtKB-UniRule"/>
</dbReference>
<feature type="binding site" evidence="8">
    <location>
        <position position="53"/>
    </location>
    <ligand>
        <name>GTP</name>
        <dbReference type="ChEBI" id="CHEBI:37565"/>
    </ligand>
</feature>
<evidence type="ECO:0000259" key="9">
    <source>
        <dbReference type="Pfam" id="PF12804"/>
    </source>
</evidence>
<dbReference type="InterPro" id="IPR013482">
    <property type="entry name" value="Molybde_CF_guanTrfase"/>
</dbReference>
<comment type="subcellular location">
    <subcellularLocation>
        <location evidence="8">Cytoplasm</location>
    </subcellularLocation>
</comment>
<name>A0A2R8CPV3_9GAMM</name>
<dbReference type="CDD" id="cd02503">
    <property type="entry name" value="MobA"/>
    <property type="match status" value="1"/>
</dbReference>
<dbReference type="PANTHER" id="PTHR19136:SF81">
    <property type="entry name" value="MOLYBDENUM COFACTOR GUANYLYLTRANSFERASE"/>
    <property type="match status" value="1"/>
</dbReference>
<sequence>MDNRACITGVVLAGGLGRRMGGVDKGLVELAGRSLVSHVLASITPQVSQVMINANRHQDVYAALGYPVISDLFPGSAGPLAGFHAALKAASTPLVLMVPCDTPSLPRTLVASLQATLASLDVDIVHASDHERAHPTVALLKRDLVDDLEQYLIGGGRKIDQWYARHPYAACQFNDARAFININTPNDRDAFGQ</sequence>
<evidence type="ECO:0000313" key="10">
    <source>
        <dbReference type="EMBL" id="SPJ34926.1"/>
    </source>
</evidence>
<dbReference type="GO" id="GO:0061603">
    <property type="term" value="F:molybdenum cofactor guanylyltransferase activity"/>
    <property type="evidence" value="ECO:0007669"/>
    <property type="project" value="UniProtKB-EC"/>
</dbReference>
<accession>A0A2R8CPV3</accession>
<dbReference type="SUPFAM" id="SSF53448">
    <property type="entry name" value="Nucleotide-diphospho-sugar transferases"/>
    <property type="match status" value="1"/>
</dbReference>
<keyword evidence="4 8" id="KW-0547">Nucleotide-binding</keyword>
<evidence type="ECO:0000313" key="11">
    <source>
        <dbReference type="Proteomes" id="UP000244934"/>
    </source>
</evidence>
<comment type="subunit">
    <text evidence="8">Monomer.</text>
</comment>
<comment type="cofactor">
    <cofactor evidence="8">
        <name>Mg(2+)</name>
        <dbReference type="ChEBI" id="CHEBI:18420"/>
    </cofactor>
</comment>
<comment type="similarity">
    <text evidence="8">Belongs to the MobA family.</text>
</comment>
<evidence type="ECO:0000256" key="4">
    <source>
        <dbReference type="ARBA" id="ARBA00022741"/>
    </source>
</evidence>
<dbReference type="Proteomes" id="UP000244934">
    <property type="component" value="Unassembled WGS sequence"/>
</dbReference>
<feature type="binding site" evidence="8">
    <location>
        <position position="71"/>
    </location>
    <ligand>
        <name>GTP</name>
        <dbReference type="ChEBI" id="CHEBI:37565"/>
    </ligand>
</feature>
<dbReference type="GO" id="GO:0005737">
    <property type="term" value="C:cytoplasm"/>
    <property type="evidence" value="ECO:0007669"/>
    <property type="project" value="UniProtKB-SubCell"/>
</dbReference>
<dbReference type="RefSeq" id="WP_108843716.1">
    <property type="nucleotide sequence ID" value="NZ_ONZI01000004.1"/>
</dbReference>
<keyword evidence="7 8" id="KW-0501">Molybdenum cofactor biosynthesis</keyword>
<comment type="catalytic activity">
    <reaction evidence="8">
        <text>Mo-molybdopterin + GTP + H(+) = Mo-molybdopterin guanine dinucleotide + diphosphate</text>
        <dbReference type="Rhea" id="RHEA:34243"/>
        <dbReference type="ChEBI" id="CHEBI:15378"/>
        <dbReference type="ChEBI" id="CHEBI:33019"/>
        <dbReference type="ChEBI" id="CHEBI:37565"/>
        <dbReference type="ChEBI" id="CHEBI:71302"/>
        <dbReference type="ChEBI" id="CHEBI:71310"/>
        <dbReference type="EC" id="2.7.7.77"/>
    </reaction>
</comment>
<keyword evidence="2 8" id="KW-0808">Transferase</keyword>
<dbReference type="InterPro" id="IPR029044">
    <property type="entry name" value="Nucleotide-diphossugar_trans"/>
</dbReference>
<keyword evidence="11" id="KW-1185">Reference proteome</keyword>
<reference evidence="11" key="1">
    <citation type="submission" date="2018-03" db="EMBL/GenBank/DDBJ databases">
        <authorList>
            <person name="Navarro De La Torre S."/>
        </authorList>
    </citation>
    <scope>NUCLEOTIDE SEQUENCE [LARGE SCALE GENOMIC DNA]</scope>
    <source>
        <strain evidence="11">EAod3</strain>
    </source>
</reference>
<gene>
    <name evidence="10" type="primary">mobA_2</name>
    <name evidence="8" type="synonym">mobA</name>
    <name evidence="10" type="ORF">KSP9073_02973</name>
</gene>
<keyword evidence="10" id="KW-0548">Nucleotidyltransferase</keyword>
<evidence type="ECO:0000256" key="3">
    <source>
        <dbReference type="ARBA" id="ARBA00022723"/>
    </source>
</evidence>
<evidence type="ECO:0000256" key="2">
    <source>
        <dbReference type="ARBA" id="ARBA00022679"/>
    </source>
</evidence>
<keyword evidence="3 8" id="KW-0479">Metal-binding</keyword>
<protein>
    <recommendedName>
        <fullName evidence="8">Molybdenum cofactor guanylyltransferase</fullName>
        <shortName evidence="8">MoCo guanylyltransferase</shortName>
        <ecNumber evidence="8">2.7.7.77</ecNumber>
    </recommendedName>
    <alternativeName>
        <fullName evidence="8">GTP:molybdopterin guanylyltransferase</fullName>
    </alternativeName>
    <alternativeName>
        <fullName evidence="8">Mo-MPT guanylyltransferase</fullName>
    </alternativeName>
    <alternativeName>
        <fullName evidence="8">Molybdopterin guanylyltransferase</fullName>
    </alternativeName>
    <alternativeName>
        <fullName evidence="8">Molybdopterin-guanine dinucleotide synthase</fullName>
        <shortName evidence="8">MGD synthase</shortName>
    </alternativeName>
</protein>
<feature type="binding site" evidence="8">
    <location>
        <position position="101"/>
    </location>
    <ligand>
        <name>Mg(2+)</name>
        <dbReference type="ChEBI" id="CHEBI:18420"/>
    </ligand>
</feature>
<comment type="domain">
    <text evidence="8">The N-terminal domain determines nucleotide recognition and specific binding, while the C-terminal domain determines the specific binding to the target protein.</text>
</comment>
<dbReference type="Pfam" id="PF12804">
    <property type="entry name" value="NTP_transf_3"/>
    <property type="match status" value="1"/>
</dbReference>
<keyword evidence="5 8" id="KW-0460">Magnesium</keyword>
<evidence type="ECO:0000256" key="1">
    <source>
        <dbReference type="ARBA" id="ARBA00022490"/>
    </source>
</evidence>
<dbReference type="PANTHER" id="PTHR19136">
    <property type="entry name" value="MOLYBDENUM COFACTOR GUANYLYLTRANSFERASE"/>
    <property type="match status" value="1"/>
</dbReference>
<dbReference type="Gene3D" id="3.90.550.10">
    <property type="entry name" value="Spore Coat Polysaccharide Biosynthesis Protein SpsA, Chain A"/>
    <property type="match status" value="1"/>
</dbReference>
<evidence type="ECO:0000256" key="8">
    <source>
        <dbReference type="HAMAP-Rule" id="MF_00316"/>
    </source>
</evidence>
<comment type="function">
    <text evidence="8">Transfers a GMP moiety from GTP to Mo-molybdopterin (Mo-MPT) cofactor (Moco or molybdenum cofactor) to form Mo-molybdopterin guanine dinucleotide (Mo-MGD) cofactor.</text>
</comment>
<evidence type="ECO:0000256" key="6">
    <source>
        <dbReference type="ARBA" id="ARBA00023134"/>
    </source>
</evidence>
<dbReference type="GO" id="GO:1902758">
    <property type="term" value="P:bis(molybdopterin guanine dinucleotide)molybdenum biosynthetic process"/>
    <property type="evidence" value="ECO:0007669"/>
    <property type="project" value="TreeGrafter"/>
</dbReference>
<dbReference type="NCBIfam" id="TIGR02665">
    <property type="entry name" value="molyb_mobA"/>
    <property type="match status" value="1"/>
</dbReference>
<organism evidence="10 11">
    <name type="scientific">Kushneria phyllosphaerae</name>
    <dbReference type="NCBI Taxonomy" id="2100822"/>
    <lineage>
        <taxon>Bacteria</taxon>
        <taxon>Pseudomonadati</taxon>
        <taxon>Pseudomonadota</taxon>
        <taxon>Gammaproteobacteria</taxon>
        <taxon>Oceanospirillales</taxon>
        <taxon>Halomonadaceae</taxon>
        <taxon>Kushneria</taxon>
    </lineage>
</organism>
<dbReference type="AlphaFoldDB" id="A0A2R8CPV3"/>
<feature type="domain" description="MobA-like NTP transferase" evidence="9">
    <location>
        <begin position="9"/>
        <end position="161"/>
    </location>
</feature>
<keyword evidence="6 8" id="KW-0342">GTP-binding</keyword>
<feature type="binding site" evidence="8">
    <location>
        <position position="101"/>
    </location>
    <ligand>
        <name>GTP</name>
        <dbReference type="ChEBI" id="CHEBI:37565"/>
    </ligand>
</feature>
<dbReference type="EC" id="2.7.7.77" evidence="8"/>
<dbReference type="EMBL" id="ONZI01000004">
    <property type="protein sequence ID" value="SPJ34926.1"/>
    <property type="molecule type" value="Genomic_DNA"/>
</dbReference>
<dbReference type="HAMAP" id="MF_00316">
    <property type="entry name" value="MobA"/>
    <property type="match status" value="1"/>
</dbReference>
<keyword evidence="1 8" id="KW-0963">Cytoplasm</keyword>
<dbReference type="OrthoDB" id="9788394at2"/>
<dbReference type="GO" id="GO:0046872">
    <property type="term" value="F:metal ion binding"/>
    <property type="evidence" value="ECO:0007669"/>
    <property type="project" value="UniProtKB-KW"/>
</dbReference>
<feature type="binding site" evidence="8">
    <location>
        <position position="25"/>
    </location>
    <ligand>
        <name>GTP</name>
        <dbReference type="ChEBI" id="CHEBI:37565"/>
    </ligand>
</feature>
<proteinExistence type="inferred from homology"/>
<feature type="binding site" evidence="8">
    <location>
        <begin position="12"/>
        <end position="14"/>
    </location>
    <ligand>
        <name>GTP</name>
        <dbReference type="ChEBI" id="CHEBI:37565"/>
    </ligand>
</feature>
<dbReference type="InterPro" id="IPR025877">
    <property type="entry name" value="MobA-like_NTP_Trfase"/>
</dbReference>
<evidence type="ECO:0000256" key="5">
    <source>
        <dbReference type="ARBA" id="ARBA00022842"/>
    </source>
</evidence>
<evidence type="ECO:0000256" key="7">
    <source>
        <dbReference type="ARBA" id="ARBA00023150"/>
    </source>
</evidence>